<dbReference type="GO" id="GO:0016052">
    <property type="term" value="P:carbohydrate catabolic process"/>
    <property type="evidence" value="ECO:0007669"/>
    <property type="project" value="TreeGrafter"/>
</dbReference>
<keyword evidence="4" id="KW-0812">Transmembrane</keyword>
<name>A0A0B2XPP5_LATCU</name>
<dbReference type="SMART" id="SM00641">
    <property type="entry name" value="Glyco_25"/>
    <property type="match status" value="1"/>
</dbReference>
<dbReference type="Proteomes" id="UP000257607">
    <property type="component" value="Chromosome"/>
</dbReference>
<dbReference type="GO" id="GO:0003796">
    <property type="term" value="F:lysozyme activity"/>
    <property type="evidence" value="ECO:0007669"/>
    <property type="project" value="InterPro"/>
</dbReference>
<dbReference type="GeneID" id="49610956"/>
<reference evidence="6" key="2">
    <citation type="submission" date="2023-02" db="EMBL/GenBank/DDBJ databases">
        <title>Complete genome sequence of Lactobacillus curvatus CACC879 isolated from Pig feces.</title>
        <authorList>
            <person name="Park S."/>
            <person name="Park M.A."/>
            <person name="Kim D.-H."/>
            <person name="Kim Y."/>
        </authorList>
    </citation>
    <scope>NUCLEOTIDE SEQUENCE</scope>
    <source>
        <strain evidence="6">CACC879</strain>
    </source>
</reference>
<keyword evidence="4" id="KW-0472">Membrane</keyword>
<keyword evidence="4" id="KW-1133">Transmembrane helix</keyword>
<accession>A0A0B2XPP5</accession>
<keyword evidence="2 5" id="KW-0378">Hydrolase</keyword>
<dbReference type="SUPFAM" id="SSF51445">
    <property type="entry name" value="(Trans)glycosidases"/>
    <property type="match status" value="1"/>
</dbReference>
<proteinExistence type="inferred from homology"/>
<dbReference type="InterPro" id="IPR018077">
    <property type="entry name" value="Glyco_hydro_fam25_subgr"/>
</dbReference>
<evidence type="ECO:0000256" key="1">
    <source>
        <dbReference type="ARBA" id="ARBA00010646"/>
    </source>
</evidence>
<dbReference type="STRING" id="28038.BCY75_04500"/>
<organism evidence="5 7">
    <name type="scientific">Latilactobacillus curvatus</name>
    <name type="common">Lactobacillus curvatus</name>
    <dbReference type="NCBI Taxonomy" id="28038"/>
    <lineage>
        <taxon>Bacteria</taxon>
        <taxon>Bacillati</taxon>
        <taxon>Bacillota</taxon>
        <taxon>Bacilli</taxon>
        <taxon>Lactobacillales</taxon>
        <taxon>Lactobacillaceae</taxon>
        <taxon>Latilactobacillus</taxon>
    </lineage>
</organism>
<evidence type="ECO:0000313" key="7">
    <source>
        <dbReference type="Proteomes" id="UP000257607"/>
    </source>
</evidence>
<evidence type="ECO:0000256" key="2">
    <source>
        <dbReference type="ARBA" id="ARBA00022801"/>
    </source>
</evidence>
<dbReference type="KEGG" id="lcv:FBA2_07720"/>
<dbReference type="EMBL" id="CP117683">
    <property type="protein sequence ID" value="WDC91555.1"/>
    <property type="molecule type" value="Genomic_DNA"/>
</dbReference>
<comment type="similarity">
    <text evidence="1">Belongs to the glycosyl hydrolase 25 family.</text>
</comment>
<dbReference type="RefSeq" id="WP_004270871.1">
    <property type="nucleotide sequence ID" value="NZ_BJOQ01000041.1"/>
</dbReference>
<dbReference type="Proteomes" id="UP001215533">
    <property type="component" value="Chromosome"/>
</dbReference>
<dbReference type="CDD" id="cd06419">
    <property type="entry name" value="GH25_muramidase_2"/>
    <property type="match status" value="1"/>
</dbReference>
<dbReference type="GO" id="GO:0009253">
    <property type="term" value="P:peptidoglycan catabolic process"/>
    <property type="evidence" value="ECO:0007669"/>
    <property type="project" value="InterPro"/>
</dbReference>
<evidence type="ECO:0000313" key="5">
    <source>
        <dbReference type="EMBL" id="AXN35321.1"/>
    </source>
</evidence>
<dbReference type="InterPro" id="IPR002053">
    <property type="entry name" value="Glyco_hydro_25"/>
</dbReference>
<dbReference type="AlphaFoldDB" id="A0A0B2XPP5"/>
<protein>
    <submittedName>
        <fullName evidence="6">GH25 family lysozyme</fullName>
    </submittedName>
    <submittedName>
        <fullName evidence="5">Glycosyl hydrolase</fullName>
    </submittedName>
</protein>
<dbReference type="PANTHER" id="PTHR34135:SF2">
    <property type="entry name" value="LYSOZYME"/>
    <property type="match status" value="1"/>
</dbReference>
<evidence type="ECO:0000256" key="3">
    <source>
        <dbReference type="ARBA" id="ARBA00023295"/>
    </source>
</evidence>
<dbReference type="EMBL" id="CP031003">
    <property type="protein sequence ID" value="AXN35321.1"/>
    <property type="molecule type" value="Genomic_DNA"/>
</dbReference>
<dbReference type="Pfam" id="PF01183">
    <property type="entry name" value="Glyco_hydro_25"/>
    <property type="match status" value="1"/>
</dbReference>
<dbReference type="PROSITE" id="PS51904">
    <property type="entry name" value="GLYCOSYL_HYDROL_F25_2"/>
    <property type="match status" value="1"/>
</dbReference>
<gene>
    <name evidence="5" type="ORF">DT351_02670</name>
    <name evidence="6" type="ORF">PSR33_04980</name>
</gene>
<dbReference type="Gene3D" id="3.20.20.80">
    <property type="entry name" value="Glycosidases"/>
    <property type="match status" value="1"/>
</dbReference>
<dbReference type="InterPro" id="IPR017853">
    <property type="entry name" value="GH"/>
</dbReference>
<sequence>MRRKVTPIFQDSFQKRYWRQIIIGIIAVALCLGGAIWWLKHRSDRPSATQYPILGMQLSQSDGYQDFDGLKKDGIQFVYLKATEGASYKDDNFDTNYSRASGTGLRVGIFHFFSFDSSPERQADQLFKAVGSQTGDLPIMIYLDYYNDYAQQPPAQKKTQMALAQLVTLINQHYHQNCLIGGAPSLLKRYVPHKGDYPLWQTTREQPTLATKNGFWQYTMASQIPNSDNQTNYQLAVFTGTKQQWQTIK</sequence>
<evidence type="ECO:0000256" key="4">
    <source>
        <dbReference type="SAM" id="Phobius"/>
    </source>
</evidence>
<feature type="transmembrane region" description="Helical" evidence="4">
    <location>
        <begin position="21"/>
        <end position="39"/>
    </location>
</feature>
<dbReference type="PANTHER" id="PTHR34135">
    <property type="entry name" value="LYSOZYME"/>
    <property type="match status" value="1"/>
</dbReference>
<evidence type="ECO:0000313" key="6">
    <source>
        <dbReference type="EMBL" id="WDC91555.1"/>
    </source>
</evidence>
<keyword evidence="3" id="KW-0326">Glycosidase</keyword>
<reference evidence="5 7" key="1">
    <citation type="submission" date="2018-07" db="EMBL/GenBank/DDBJ databases">
        <title>Lactobacillus curvatus genome sequence.</title>
        <authorList>
            <person name="Prechtl R."/>
        </authorList>
    </citation>
    <scope>NUCLEOTIDE SEQUENCE [LARGE SCALE GENOMIC DNA]</scope>
    <source>
        <strain evidence="5 7">TMW 1.1928</strain>
    </source>
</reference>
<dbReference type="GO" id="GO:0016998">
    <property type="term" value="P:cell wall macromolecule catabolic process"/>
    <property type="evidence" value="ECO:0007669"/>
    <property type="project" value="InterPro"/>
</dbReference>